<dbReference type="RefSeq" id="WP_131557032.1">
    <property type="nucleotide sequence ID" value="NZ_SJSN01000004.1"/>
</dbReference>
<keyword evidence="2" id="KW-1185">Reference proteome</keyword>
<dbReference type="Gene3D" id="2.120.10.10">
    <property type="match status" value="1"/>
</dbReference>
<dbReference type="OrthoDB" id="3308423at2"/>
<dbReference type="Proteomes" id="UP000291485">
    <property type="component" value="Unassembled WGS sequence"/>
</dbReference>
<dbReference type="InterPro" id="IPR036278">
    <property type="entry name" value="Sialidase_sf"/>
</dbReference>
<dbReference type="EMBL" id="SJSN01000004">
    <property type="protein sequence ID" value="TCD11012.1"/>
    <property type="molecule type" value="Genomic_DNA"/>
</dbReference>
<gene>
    <name evidence="1" type="ORF">EZ449_05795</name>
</gene>
<accession>A0A4R0P6C6</accession>
<evidence type="ECO:0000313" key="2">
    <source>
        <dbReference type="Proteomes" id="UP000291485"/>
    </source>
</evidence>
<dbReference type="AlphaFoldDB" id="A0A4R0P6C6"/>
<name>A0A4R0P6C6_9SPHI</name>
<sequence length="395" mass="43371">MIHHTFIKLLLVNILAITYCSGCSKDEKSVPEVPVPKQDGISISWDQNSRRRVSSPTLNARYSGYARIIQLADASLLAVYEADGNIVSVKSTDGGNTWSSATVIAPPANGSNMSVPDLLLLKGNKILVFYNARPYDIASSRKFGILVKQSSNGGESWENEKNLYEAGYQFENGCWEPSAIQLPNGEIQLYFANEGPYTNSDEQNISMLRSKDNAGSWTTVPEIVSFRPGKRDGMPVPLLLRDGKDILVSIEDNAVNTFKPYVLRNSLQENWALTIGAESANRSYALADRIGDGLYAGAPFIRQLKTGETILSYQGTEDRTNDLNFADMKVVIGDEQGRNFKSKSVPFLIPSNKSCLWNSLTVLSDGSVIAVTSTNAYANATEVWMIKGTVIKNKN</sequence>
<dbReference type="PANTHER" id="PTHR38792">
    <property type="entry name" value="BNR/ASP-BOX REPEAT DOMAIN PROTEIN (AFU_ORTHOLOGUE AFUA_7G06430)-RELATED"/>
    <property type="match status" value="1"/>
</dbReference>
<dbReference type="SUPFAM" id="SSF50939">
    <property type="entry name" value="Sialidases"/>
    <property type="match status" value="1"/>
</dbReference>
<proteinExistence type="predicted"/>
<comment type="caution">
    <text evidence="1">The sequence shown here is derived from an EMBL/GenBank/DDBJ whole genome shotgun (WGS) entry which is preliminary data.</text>
</comment>
<protein>
    <submittedName>
        <fullName evidence="1">Exo-alpha-sialidase</fullName>
    </submittedName>
</protein>
<evidence type="ECO:0000313" key="1">
    <source>
        <dbReference type="EMBL" id="TCD11012.1"/>
    </source>
</evidence>
<dbReference type="CDD" id="cd15482">
    <property type="entry name" value="Sialidase_non-viral"/>
    <property type="match status" value="1"/>
</dbReference>
<organism evidence="1 2">
    <name type="scientific">Pedobacter frigidisoli</name>
    <dbReference type="NCBI Taxonomy" id="2530455"/>
    <lineage>
        <taxon>Bacteria</taxon>
        <taxon>Pseudomonadati</taxon>
        <taxon>Bacteroidota</taxon>
        <taxon>Sphingobacteriia</taxon>
        <taxon>Sphingobacteriales</taxon>
        <taxon>Sphingobacteriaceae</taxon>
        <taxon>Pedobacter</taxon>
    </lineage>
</organism>
<dbReference type="PANTHER" id="PTHR38792:SF3">
    <property type="entry name" value="BNR_ASP-BOX REPEAT DOMAIN PROTEIN (AFU_ORTHOLOGUE AFUA_7G06430)-RELATED"/>
    <property type="match status" value="1"/>
</dbReference>
<reference evidence="1 2" key="1">
    <citation type="submission" date="2019-02" db="EMBL/GenBank/DDBJ databases">
        <title>Pedobacter sp. RP-3-11 sp. nov., isolated from Arctic soil.</title>
        <authorList>
            <person name="Dahal R.H."/>
        </authorList>
    </citation>
    <scope>NUCLEOTIDE SEQUENCE [LARGE SCALE GENOMIC DNA]</scope>
    <source>
        <strain evidence="1 2">RP-3-11</strain>
    </source>
</reference>